<evidence type="ECO:0000313" key="2">
    <source>
        <dbReference type="Proteomes" id="UP000299102"/>
    </source>
</evidence>
<protein>
    <submittedName>
        <fullName evidence="1">Uncharacterized protein</fullName>
    </submittedName>
</protein>
<evidence type="ECO:0000313" key="1">
    <source>
        <dbReference type="EMBL" id="GBP71811.1"/>
    </source>
</evidence>
<comment type="caution">
    <text evidence="1">The sequence shown here is derived from an EMBL/GenBank/DDBJ whole genome shotgun (WGS) entry which is preliminary data.</text>
</comment>
<name>A0A4C1Y6F3_EUMVA</name>
<keyword evidence="2" id="KW-1185">Reference proteome</keyword>
<sequence>MTNCVTKHPGATVNCHLYLREIEARDCELRRLTRGLWRLTKETLGTRLIRILQCIQRCKLESRYVEKRCCYSGGRRVGAGEAWRRGAL</sequence>
<accession>A0A4C1Y6F3</accession>
<gene>
    <name evidence="1" type="ORF">EVAR_88666_1</name>
</gene>
<dbReference type="EMBL" id="BGZK01001122">
    <property type="protein sequence ID" value="GBP71811.1"/>
    <property type="molecule type" value="Genomic_DNA"/>
</dbReference>
<reference evidence="1 2" key="1">
    <citation type="journal article" date="2019" name="Commun. Biol.">
        <title>The bagworm genome reveals a unique fibroin gene that provides high tensile strength.</title>
        <authorList>
            <person name="Kono N."/>
            <person name="Nakamura H."/>
            <person name="Ohtoshi R."/>
            <person name="Tomita M."/>
            <person name="Numata K."/>
            <person name="Arakawa K."/>
        </authorList>
    </citation>
    <scope>NUCLEOTIDE SEQUENCE [LARGE SCALE GENOMIC DNA]</scope>
</reference>
<proteinExistence type="predicted"/>
<dbReference type="AlphaFoldDB" id="A0A4C1Y6F3"/>
<organism evidence="1 2">
    <name type="scientific">Eumeta variegata</name>
    <name type="common">Bagworm moth</name>
    <name type="synonym">Eumeta japonica</name>
    <dbReference type="NCBI Taxonomy" id="151549"/>
    <lineage>
        <taxon>Eukaryota</taxon>
        <taxon>Metazoa</taxon>
        <taxon>Ecdysozoa</taxon>
        <taxon>Arthropoda</taxon>
        <taxon>Hexapoda</taxon>
        <taxon>Insecta</taxon>
        <taxon>Pterygota</taxon>
        <taxon>Neoptera</taxon>
        <taxon>Endopterygota</taxon>
        <taxon>Lepidoptera</taxon>
        <taxon>Glossata</taxon>
        <taxon>Ditrysia</taxon>
        <taxon>Tineoidea</taxon>
        <taxon>Psychidae</taxon>
        <taxon>Oiketicinae</taxon>
        <taxon>Eumeta</taxon>
    </lineage>
</organism>
<dbReference type="Proteomes" id="UP000299102">
    <property type="component" value="Unassembled WGS sequence"/>
</dbReference>